<feature type="domain" description="DUF305" evidence="2">
    <location>
        <begin position="97"/>
        <end position="147"/>
    </location>
</feature>
<evidence type="ECO:0000259" key="2">
    <source>
        <dbReference type="Pfam" id="PF03713"/>
    </source>
</evidence>
<dbReference type="EMBL" id="RAPF01000018">
    <property type="protein sequence ID" value="RKF15981.1"/>
    <property type="molecule type" value="Genomic_DNA"/>
</dbReference>
<accession>A0A420E9D7</accession>
<comment type="caution">
    <text evidence="3">The sequence shown here is derived from an EMBL/GenBank/DDBJ whole genome shotgun (WGS) entry which is preliminary data.</text>
</comment>
<proteinExistence type="predicted"/>
<reference evidence="3 4" key="1">
    <citation type="submission" date="2018-09" db="EMBL/GenBank/DDBJ databases">
        <title>Altererythrobacter spongiae sp. nov., isolated from a marine sponge.</title>
        <authorList>
            <person name="Zhuang L."/>
            <person name="Luo L."/>
        </authorList>
    </citation>
    <scope>NUCLEOTIDE SEQUENCE [LARGE SCALE GENOMIC DNA]</scope>
    <source>
        <strain evidence="3 4">HN-Y73</strain>
    </source>
</reference>
<name>A0A420E9D7_9SPHN</name>
<dbReference type="AlphaFoldDB" id="A0A420E9D7"/>
<organism evidence="3 4">
    <name type="scientific">Altericroceibacterium spongiae</name>
    <dbReference type="NCBI Taxonomy" id="2320269"/>
    <lineage>
        <taxon>Bacteria</taxon>
        <taxon>Pseudomonadati</taxon>
        <taxon>Pseudomonadota</taxon>
        <taxon>Alphaproteobacteria</taxon>
        <taxon>Sphingomonadales</taxon>
        <taxon>Erythrobacteraceae</taxon>
        <taxon>Altericroceibacterium</taxon>
    </lineage>
</organism>
<dbReference type="Gene3D" id="1.20.1260.10">
    <property type="match status" value="1"/>
</dbReference>
<keyword evidence="1" id="KW-1133">Transmembrane helix</keyword>
<dbReference type="InterPro" id="IPR012347">
    <property type="entry name" value="Ferritin-like"/>
</dbReference>
<gene>
    <name evidence="3" type="ORF">D6851_17030</name>
</gene>
<keyword evidence="1" id="KW-0812">Transmembrane</keyword>
<keyword evidence="1" id="KW-0472">Membrane</keyword>
<evidence type="ECO:0000313" key="4">
    <source>
        <dbReference type="Proteomes" id="UP000284395"/>
    </source>
</evidence>
<protein>
    <submittedName>
        <fullName evidence="3">DUF305 domain-containing protein</fullName>
    </submittedName>
</protein>
<feature type="transmembrane region" description="Helical" evidence="1">
    <location>
        <begin position="12"/>
        <end position="31"/>
    </location>
</feature>
<dbReference type="Pfam" id="PF03713">
    <property type="entry name" value="DUF305"/>
    <property type="match status" value="1"/>
</dbReference>
<feature type="transmembrane region" description="Helical" evidence="1">
    <location>
        <begin position="75"/>
        <end position="92"/>
    </location>
</feature>
<keyword evidence="4" id="KW-1185">Reference proteome</keyword>
<evidence type="ECO:0000313" key="3">
    <source>
        <dbReference type="EMBL" id="RKF15981.1"/>
    </source>
</evidence>
<sequence>MQQPEQKKSSYGRFMAMIGTSTVVMFILMYFNTYALPHVLWSETRFWMAFLMGAAMAVVMLLFMLDMYRNRKKNGVIIGVALVVFVSALFLVRSQVSVTDREYMSAMVPHHSIAVLTSERAQIEDVRVRELANGIIRAQRKEIAEMKWLIDDIGTNGIAATPEAANARPVPEFTGYLNEGDWDPGLTTE</sequence>
<dbReference type="Proteomes" id="UP000284395">
    <property type="component" value="Unassembled WGS sequence"/>
</dbReference>
<dbReference type="InterPro" id="IPR005183">
    <property type="entry name" value="DUF305_CopM-like"/>
</dbReference>
<dbReference type="RefSeq" id="WP_120326051.1">
    <property type="nucleotide sequence ID" value="NZ_RAPF01000018.1"/>
</dbReference>
<dbReference type="OrthoDB" id="517560at2"/>
<evidence type="ECO:0000256" key="1">
    <source>
        <dbReference type="SAM" id="Phobius"/>
    </source>
</evidence>
<feature type="transmembrane region" description="Helical" evidence="1">
    <location>
        <begin position="46"/>
        <end position="63"/>
    </location>
</feature>